<feature type="region of interest" description="Disordered" evidence="1">
    <location>
        <begin position="67"/>
        <end position="106"/>
    </location>
</feature>
<dbReference type="Pfam" id="PF13399">
    <property type="entry name" value="LytR_C"/>
    <property type="match status" value="1"/>
</dbReference>
<protein>
    <submittedName>
        <fullName evidence="4">LytR C-terminal domain-containing protein</fullName>
    </submittedName>
</protein>
<dbReference type="Proteomes" id="UP001062223">
    <property type="component" value="Chromosome"/>
</dbReference>
<proteinExistence type="predicted"/>
<dbReference type="PANTHER" id="PTHR33392:SF6">
    <property type="entry name" value="POLYISOPRENYL-TEICHOIC ACID--PEPTIDOGLYCAN TEICHOIC ACID TRANSFERASE TAGU"/>
    <property type="match status" value="1"/>
</dbReference>
<dbReference type="InterPro" id="IPR050922">
    <property type="entry name" value="LytR/CpsA/Psr_CW_biosynth"/>
</dbReference>
<dbReference type="KEGG" id="cpoi:OE229_00405"/>
<feature type="transmembrane region" description="Helical" evidence="2">
    <location>
        <begin position="32"/>
        <end position="56"/>
    </location>
</feature>
<evidence type="ECO:0000259" key="3">
    <source>
        <dbReference type="Pfam" id="PF13399"/>
    </source>
</evidence>
<sequence length="201" mass="19603">MSTRFPRDRFDDVADGPRVGAHRGAQRRGRGWIAFAWAALATGVLVGIGVLVLALLNGSYSFNGSDSPSASTSASATAKPSATSKPSASSSAGSGSAGSGSAAAATPAQQGTTTVVVLNGTTTTGLASRASAALTGAGWQVASTGDAGTTGSTSTIVYYQQASQAAVAQGIAKQLGVTAVQQSAAFPNADVSVVLGADYTG</sequence>
<feature type="compositionally biased region" description="Basic and acidic residues" evidence="1">
    <location>
        <begin position="1"/>
        <end position="12"/>
    </location>
</feature>
<evidence type="ECO:0000256" key="1">
    <source>
        <dbReference type="SAM" id="MobiDB-lite"/>
    </source>
</evidence>
<evidence type="ECO:0000313" key="4">
    <source>
        <dbReference type="EMBL" id="UYC80956.1"/>
    </source>
</evidence>
<dbReference type="Gene3D" id="3.30.70.2390">
    <property type="match status" value="1"/>
</dbReference>
<dbReference type="AlphaFoldDB" id="A0A9Q9P7A7"/>
<dbReference type="PANTHER" id="PTHR33392">
    <property type="entry name" value="POLYISOPRENYL-TEICHOIC ACID--PEPTIDOGLYCAN TEICHOIC ACID TRANSFERASE TAGU"/>
    <property type="match status" value="1"/>
</dbReference>
<name>A0A9Q9P7A7_9MICO</name>
<keyword evidence="2" id="KW-0812">Transmembrane</keyword>
<evidence type="ECO:0000256" key="2">
    <source>
        <dbReference type="SAM" id="Phobius"/>
    </source>
</evidence>
<organism evidence="4 5">
    <name type="scientific">Curtobacterium poinsettiae</name>
    <dbReference type="NCBI Taxonomy" id="159612"/>
    <lineage>
        <taxon>Bacteria</taxon>
        <taxon>Bacillati</taxon>
        <taxon>Actinomycetota</taxon>
        <taxon>Actinomycetes</taxon>
        <taxon>Micrococcales</taxon>
        <taxon>Microbacteriaceae</taxon>
        <taxon>Curtobacterium</taxon>
    </lineage>
</organism>
<feature type="domain" description="LytR/CpsA/Psr regulator C-terminal" evidence="3">
    <location>
        <begin position="113"/>
        <end position="199"/>
    </location>
</feature>
<accession>A0A9Q9P7A7</accession>
<gene>
    <name evidence="4" type="ORF">OE229_00405</name>
</gene>
<dbReference type="RefSeq" id="WP_111235678.1">
    <property type="nucleotide sequence ID" value="NZ_CP106879.1"/>
</dbReference>
<dbReference type="InterPro" id="IPR027381">
    <property type="entry name" value="LytR/CpsA/Psr_C"/>
</dbReference>
<evidence type="ECO:0000313" key="5">
    <source>
        <dbReference type="Proteomes" id="UP001062223"/>
    </source>
</evidence>
<reference evidence="4" key="1">
    <citation type="submission" date="2022-09" db="EMBL/GenBank/DDBJ databases">
        <title>Taxonomy of Curtobacterium flaccumfaciens.</title>
        <authorList>
            <person name="Osdaghi E."/>
            <person name="Taghavi S.M."/>
            <person name="Hamidizade M."/>
            <person name="Abachi H."/>
            <person name="Fazliarab A."/>
            <person name="Baeyen S."/>
            <person name="Portier P."/>
            <person name="Van Vaerenbergh J."/>
            <person name="Jacques M.-A."/>
        </authorList>
    </citation>
    <scope>NUCLEOTIDE SEQUENCE</scope>
    <source>
        <strain evidence="4">AGQB46</strain>
    </source>
</reference>
<keyword evidence="2" id="KW-0472">Membrane</keyword>
<dbReference type="EMBL" id="CP106879">
    <property type="protein sequence ID" value="UYC80956.1"/>
    <property type="molecule type" value="Genomic_DNA"/>
</dbReference>
<feature type="region of interest" description="Disordered" evidence="1">
    <location>
        <begin position="1"/>
        <end position="25"/>
    </location>
</feature>
<keyword evidence="2" id="KW-1133">Transmembrane helix</keyword>